<accession>A0A1H0PTY6</accession>
<feature type="domain" description="SIS" evidence="6">
    <location>
        <begin position="75"/>
        <end position="218"/>
    </location>
</feature>
<evidence type="ECO:0000256" key="5">
    <source>
        <dbReference type="SAM" id="MobiDB-lite"/>
    </source>
</evidence>
<evidence type="ECO:0000256" key="4">
    <source>
        <dbReference type="ARBA" id="ARBA00022737"/>
    </source>
</evidence>
<feature type="region of interest" description="Disordered" evidence="5">
    <location>
        <begin position="386"/>
        <end position="467"/>
    </location>
</feature>
<evidence type="ECO:0000259" key="6">
    <source>
        <dbReference type="PROSITE" id="PS51464"/>
    </source>
</evidence>
<keyword evidence="4" id="KW-0677">Repeat</keyword>
<dbReference type="Pfam" id="PF01380">
    <property type="entry name" value="SIS"/>
    <property type="match status" value="1"/>
</dbReference>
<dbReference type="RefSeq" id="WP_093787623.1">
    <property type="nucleotide sequence ID" value="NZ_FNIE01000017.1"/>
</dbReference>
<dbReference type="InterPro" id="IPR046348">
    <property type="entry name" value="SIS_dom_sf"/>
</dbReference>
<dbReference type="STRING" id="310781.SAMN05216259_1173"/>
<dbReference type="InterPro" id="IPR035466">
    <property type="entry name" value="GlmS/AgaS_SIS"/>
</dbReference>
<dbReference type="GO" id="GO:0006047">
    <property type="term" value="P:UDP-N-acetylglucosamine metabolic process"/>
    <property type="evidence" value="ECO:0007669"/>
    <property type="project" value="TreeGrafter"/>
</dbReference>
<dbReference type="CDD" id="cd05008">
    <property type="entry name" value="SIS_GlmS_GlmD_1"/>
    <property type="match status" value="1"/>
</dbReference>
<dbReference type="PROSITE" id="PS51464">
    <property type="entry name" value="SIS"/>
    <property type="match status" value="2"/>
</dbReference>
<sequence length="467" mass="47677">MTHDVRGRGGLDERARALVARLDAAERAAAAALPGDDPLDPARRFRTEATWPELLAQPDVVRRNWAADEAALAEAAERIRRHDPDRVLLVGAGDSLAVMSAARLALESMLGVPCEPMQSLELAYYHAHDVTPRSLVVALSSSGETTRTVQALLVAQAAGAMTLALTNKPQSTLAAEATATLPVDATRVGWPTQSSTAPLALLLRLAGLVGAARGVPEAAALLAELDTVPDLMAETIARADPVIAEQAAAERDGRMYLFAGGGPNHASAVVGAAKVKECTPDHALAVQLEEFHHYNSQKAGEPLWLLVPSGRATARGVDTVHEAHRLGGHVYAVTTEGETAYDGIARGVLHLPAVTDALSPLLYFLPAQLVGYHLATQKFAAADREGSAGATSPAGPDGAAPARSAGFPGDAGTAGTVRAAGPAALDSAATPGAPTGTTPPADAGTAAPATAPTPNGSGATTPGARRG</sequence>
<dbReference type="OrthoDB" id="3689856at2"/>
<dbReference type="Gene3D" id="3.40.50.10490">
    <property type="entry name" value="Glucose-6-phosphate isomerase like protein, domain 1"/>
    <property type="match status" value="2"/>
</dbReference>
<dbReference type="EC" id="2.6.1.16" evidence="2"/>
<dbReference type="InterPro" id="IPR001347">
    <property type="entry name" value="SIS_dom"/>
</dbReference>
<feature type="domain" description="SIS" evidence="6">
    <location>
        <begin position="243"/>
        <end position="385"/>
    </location>
</feature>
<dbReference type="AlphaFoldDB" id="A0A1H0PTY6"/>
<keyword evidence="8" id="KW-1185">Reference proteome</keyword>
<proteinExistence type="predicted"/>
<evidence type="ECO:0000256" key="1">
    <source>
        <dbReference type="ARBA" id="ARBA00001031"/>
    </source>
</evidence>
<dbReference type="GO" id="GO:0006002">
    <property type="term" value="P:fructose 6-phosphate metabolic process"/>
    <property type="evidence" value="ECO:0007669"/>
    <property type="project" value="TreeGrafter"/>
</dbReference>
<dbReference type="SUPFAM" id="SSF53697">
    <property type="entry name" value="SIS domain"/>
    <property type="match status" value="1"/>
</dbReference>
<dbReference type="EMBL" id="FNIE01000017">
    <property type="protein sequence ID" value="SDP08454.1"/>
    <property type="molecule type" value="Genomic_DNA"/>
</dbReference>
<evidence type="ECO:0000256" key="2">
    <source>
        <dbReference type="ARBA" id="ARBA00012916"/>
    </source>
</evidence>
<name>A0A1H0PTY6_9ACTN</name>
<dbReference type="Proteomes" id="UP000199341">
    <property type="component" value="Unassembled WGS sequence"/>
</dbReference>
<dbReference type="GO" id="GO:0004360">
    <property type="term" value="F:glutamine-fructose-6-phosphate transaminase (isomerizing) activity"/>
    <property type="evidence" value="ECO:0007669"/>
    <property type="project" value="UniProtKB-EC"/>
</dbReference>
<reference evidence="7 8" key="1">
    <citation type="submission" date="2016-10" db="EMBL/GenBank/DDBJ databases">
        <authorList>
            <person name="de Groot N.N."/>
        </authorList>
    </citation>
    <scope>NUCLEOTIDE SEQUENCE [LARGE SCALE GENOMIC DNA]</scope>
    <source>
        <strain evidence="7 8">CGMCC 4.2022</strain>
    </source>
</reference>
<dbReference type="GO" id="GO:0097367">
    <property type="term" value="F:carbohydrate derivative binding"/>
    <property type="evidence" value="ECO:0007669"/>
    <property type="project" value="InterPro"/>
</dbReference>
<protein>
    <recommendedName>
        <fullName evidence="3">Glutamine--fructose-6-phosphate aminotransferase [isomerizing]</fullName>
        <ecNumber evidence="2">2.6.1.16</ecNumber>
    </recommendedName>
</protein>
<evidence type="ECO:0000313" key="8">
    <source>
        <dbReference type="Proteomes" id="UP000199341"/>
    </source>
</evidence>
<organism evidence="7 8">
    <name type="scientific">Actinacidiphila guanduensis</name>
    <dbReference type="NCBI Taxonomy" id="310781"/>
    <lineage>
        <taxon>Bacteria</taxon>
        <taxon>Bacillati</taxon>
        <taxon>Actinomycetota</taxon>
        <taxon>Actinomycetes</taxon>
        <taxon>Kitasatosporales</taxon>
        <taxon>Streptomycetaceae</taxon>
        <taxon>Actinacidiphila</taxon>
    </lineage>
</organism>
<evidence type="ECO:0000256" key="3">
    <source>
        <dbReference type="ARBA" id="ARBA00016090"/>
    </source>
</evidence>
<evidence type="ECO:0000313" key="7">
    <source>
        <dbReference type="EMBL" id="SDP08454.1"/>
    </source>
</evidence>
<dbReference type="GO" id="GO:0006487">
    <property type="term" value="P:protein N-linked glycosylation"/>
    <property type="evidence" value="ECO:0007669"/>
    <property type="project" value="TreeGrafter"/>
</dbReference>
<dbReference type="PANTHER" id="PTHR10937:SF0">
    <property type="entry name" value="GLUTAMINE--FRUCTOSE-6-PHOSPHATE TRANSAMINASE (ISOMERIZING)"/>
    <property type="match status" value="1"/>
</dbReference>
<comment type="catalytic activity">
    <reaction evidence="1">
        <text>D-fructose 6-phosphate + L-glutamine = D-glucosamine 6-phosphate + L-glutamate</text>
        <dbReference type="Rhea" id="RHEA:13237"/>
        <dbReference type="ChEBI" id="CHEBI:29985"/>
        <dbReference type="ChEBI" id="CHEBI:58359"/>
        <dbReference type="ChEBI" id="CHEBI:58725"/>
        <dbReference type="ChEBI" id="CHEBI:61527"/>
        <dbReference type="EC" id="2.6.1.16"/>
    </reaction>
</comment>
<dbReference type="PANTHER" id="PTHR10937">
    <property type="entry name" value="GLUCOSAMINE--FRUCTOSE-6-PHOSPHATE AMINOTRANSFERASE, ISOMERIZING"/>
    <property type="match status" value="1"/>
</dbReference>
<feature type="compositionally biased region" description="Low complexity" evidence="5">
    <location>
        <begin position="428"/>
        <end position="467"/>
    </location>
</feature>
<gene>
    <name evidence="7" type="ORF">SAMN05216259_1173</name>
</gene>